<organism evidence="2 4">
    <name type="scientific">Ensifer adhaerens</name>
    <name type="common">Sinorhizobium morelense</name>
    <dbReference type="NCBI Taxonomy" id="106592"/>
    <lineage>
        <taxon>Bacteria</taxon>
        <taxon>Pseudomonadati</taxon>
        <taxon>Pseudomonadota</taxon>
        <taxon>Alphaproteobacteria</taxon>
        <taxon>Hyphomicrobiales</taxon>
        <taxon>Rhizobiaceae</taxon>
        <taxon>Sinorhizobium/Ensifer group</taxon>
        <taxon>Ensifer</taxon>
    </lineage>
</organism>
<dbReference type="InterPro" id="IPR051531">
    <property type="entry name" value="N-acetyltransferase"/>
</dbReference>
<accession>A0A9Q9D8H5</accession>
<dbReference type="RefSeq" id="WP_034797714.1">
    <property type="nucleotide sequence ID" value="NZ_CAXURO020000001.1"/>
</dbReference>
<feature type="domain" description="N-acetyltransferase" evidence="1">
    <location>
        <begin position="13"/>
        <end position="179"/>
    </location>
</feature>
<reference evidence="3 5" key="2">
    <citation type="submission" date="2023-03" db="EMBL/GenBank/DDBJ databases">
        <title>Comparative genome and transcriptome analysis combination mining strategies for increasing vitamin B12 production of Ensifer adhaerens strain.</title>
        <authorList>
            <person name="Yongheng L."/>
        </authorList>
    </citation>
    <scope>NUCLEOTIDE SEQUENCE [LARGE SCALE GENOMIC DNA]</scope>
    <source>
        <strain evidence="3 5">Casida A-T305</strain>
    </source>
</reference>
<evidence type="ECO:0000313" key="5">
    <source>
        <dbReference type="Proteomes" id="UP001214094"/>
    </source>
</evidence>
<dbReference type="PANTHER" id="PTHR43792">
    <property type="entry name" value="GNAT FAMILY, PUTATIVE (AFU_ORTHOLOGUE AFUA_3G00765)-RELATED-RELATED"/>
    <property type="match status" value="1"/>
</dbReference>
<evidence type="ECO:0000313" key="3">
    <source>
        <dbReference type="EMBL" id="WFP89639.1"/>
    </source>
</evidence>
<evidence type="ECO:0000259" key="1">
    <source>
        <dbReference type="PROSITE" id="PS51186"/>
    </source>
</evidence>
<dbReference type="SUPFAM" id="SSF55729">
    <property type="entry name" value="Acyl-CoA N-acyltransferases (Nat)"/>
    <property type="match status" value="1"/>
</dbReference>
<dbReference type="GeneID" id="29519304"/>
<dbReference type="OrthoDB" id="6293260at2"/>
<name>A0A9Q9D8H5_ENSAD</name>
<dbReference type="Proteomes" id="UP001214094">
    <property type="component" value="Chromosome"/>
</dbReference>
<dbReference type="Gene3D" id="3.40.630.30">
    <property type="match status" value="1"/>
</dbReference>
<dbReference type="PROSITE" id="PS51186">
    <property type="entry name" value="GNAT"/>
    <property type="match status" value="1"/>
</dbReference>
<dbReference type="KEGG" id="eah:FA04_13630"/>
<evidence type="ECO:0000313" key="2">
    <source>
        <dbReference type="EMBL" id="USJ22405.1"/>
    </source>
</evidence>
<dbReference type="InterPro" id="IPR016181">
    <property type="entry name" value="Acyl_CoA_acyltransferase"/>
</dbReference>
<dbReference type="Pfam" id="PF13302">
    <property type="entry name" value="Acetyltransf_3"/>
    <property type="match status" value="1"/>
</dbReference>
<reference evidence="2" key="1">
    <citation type="submission" date="2022-06" db="EMBL/GenBank/DDBJ databases">
        <title>Physiological and biochemical characterization and genomic elucidation of a strain of the genus Ensifer adhaerens M8 that combines arsenic oxidation and chromium reduction.</title>
        <authorList>
            <person name="Li X."/>
            <person name="Yu c."/>
        </authorList>
    </citation>
    <scope>NUCLEOTIDE SEQUENCE</scope>
    <source>
        <strain evidence="2">M8</strain>
    </source>
</reference>
<dbReference type="Proteomes" id="UP001055460">
    <property type="component" value="Chromosome"/>
</dbReference>
<protein>
    <submittedName>
        <fullName evidence="2">GNAT family N-acetyltransferase</fullName>
    </submittedName>
</protein>
<sequence length="188" mass="21242">MALSDVHISTDRLVIRPFAPGDFPAFFAYHRLPEVYHYLYQDPLDETAARTKFAKASAPKLVDDGDVAVFAVERREDGVLIGEVLLKLASSAAEQAETGYIFNPDFAGKGYATEAMRALLDLGFSTLKFHRIFARLDALNKGSVGVVERLGMRREAHLIENDRFNDVWGDEYVYALLKREWQERRQAG</sequence>
<keyword evidence="5" id="KW-1185">Reference proteome</keyword>
<gene>
    <name evidence="2" type="ORF">NE863_13945</name>
    <name evidence="3" type="ORF">P4B07_13835</name>
</gene>
<dbReference type="PANTHER" id="PTHR43792:SF1">
    <property type="entry name" value="N-ACETYLTRANSFERASE DOMAIN-CONTAINING PROTEIN"/>
    <property type="match status" value="1"/>
</dbReference>
<dbReference type="GO" id="GO:0016747">
    <property type="term" value="F:acyltransferase activity, transferring groups other than amino-acyl groups"/>
    <property type="evidence" value="ECO:0007669"/>
    <property type="project" value="InterPro"/>
</dbReference>
<dbReference type="AlphaFoldDB" id="A0A9Q9D8H5"/>
<proteinExistence type="predicted"/>
<dbReference type="EMBL" id="CP098807">
    <property type="protein sequence ID" value="USJ22405.1"/>
    <property type="molecule type" value="Genomic_DNA"/>
</dbReference>
<dbReference type="EMBL" id="CP121308">
    <property type="protein sequence ID" value="WFP89639.1"/>
    <property type="molecule type" value="Genomic_DNA"/>
</dbReference>
<dbReference type="InterPro" id="IPR000182">
    <property type="entry name" value="GNAT_dom"/>
</dbReference>
<evidence type="ECO:0000313" key="4">
    <source>
        <dbReference type="Proteomes" id="UP001055460"/>
    </source>
</evidence>